<gene>
    <name evidence="1" type="ORF">NCTC10951_02396</name>
</gene>
<reference evidence="1 2" key="1">
    <citation type="submission" date="2018-12" db="EMBL/GenBank/DDBJ databases">
        <authorList>
            <consortium name="Pathogen Informatics"/>
        </authorList>
    </citation>
    <scope>NUCLEOTIDE SEQUENCE [LARGE SCALE GENOMIC DNA]</scope>
    <source>
        <strain evidence="1 2">NCTC10951</strain>
    </source>
</reference>
<dbReference type="Proteomes" id="UP000268658">
    <property type="component" value="Chromosome"/>
</dbReference>
<proteinExistence type="predicted"/>
<name>A0A3S4VYJ7_ACTVI</name>
<organism evidence="1 2">
    <name type="scientific">Actinomyces viscosus</name>
    <dbReference type="NCBI Taxonomy" id="1656"/>
    <lineage>
        <taxon>Bacteria</taxon>
        <taxon>Bacillati</taxon>
        <taxon>Actinomycetota</taxon>
        <taxon>Actinomycetes</taxon>
        <taxon>Actinomycetales</taxon>
        <taxon>Actinomycetaceae</taxon>
        <taxon>Actinomyces</taxon>
    </lineage>
</organism>
<dbReference type="KEGG" id="avc:NCTC10951_02396"/>
<dbReference type="AlphaFoldDB" id="A0A3S4VYJ7"/>
<evidence type="ECO:0000313" key="2">
    <source>
        <dbReference type="Proteomes" id="UP000268658"/>
    </source>
</evidence>
<sequence>MRAGRPPAYLYVAECEDGGCVRYDVLLVGVCAGRVRGAGFGAARAAAPGFVIVSIPGEPFLALTGKILRC</sequence>
<dbReference type="EMBL" id="LR134477">
    <property type="protein sequence ID" value="VEI17830.1"/>
    <property type="molecule type" value="Genomic_DNA"/>
</dbReference>
<accession>A0A3S4VYJ7</accession>
<protein>
    <submittedName>
        <fullName evidence="1">Uncharacterized protein</fullName>
    </submittedName>
</protein>
<evidence type="ECO:0000313" key="1">
    <source>
        <dbReference type="EMBL" id="VEI17830.1"/>
    </source>
</evidence>